<gene>
    <name evidence="12" type="primary">galE</name>
    <name evidence="12" type="ORF">Q8A64_09695</name>
</gene>
<dbReference type="PANTHER" id="PTHR43725">
    <property type="entry name" value="UDP-GLUCOSE 4-EPIMERASE"/>
    <property type="match status" value="1"/>
</dbReference>
<keyword evidence="9 10" id="KW-0413">Isomerase</keyword>
<dbReference type="SUPFAM" id="SSF51735">
    <property type="entry name" value="NAD(P)-binding Rossmann-fold domains"/>
    <property type="match status" value="1"/>
</dbReference>
<evidence type="ECO:0000256" key="10">
    <source>
        <dbReference type="RuleBase" id="RU366046"/>
    </source>
</evidence>
<accession>A0ABU1BNV7</accession>
<evidence type="ECO:0000313" key="12">
    <source>
        <dbReference type="EMBL" id="MDQ9170680.1"/>
    </source>
</evidence>
<dbReference type="EMBL" id="JAUYVH010000004">
    <property type="protein sequence ID" value="MDQ9170680.1"/>
    <property type="molecule type" value="Genomic_DNA"/>
</dbReference>
<evidence type="ECO:0000256" key="1">
    <source>
        <dbReference type="ARBA" id="ARBA00000083"/>
    </source>
</evidence>
<name>A0ABU1BNV7_9BURK</name>
<keyword evidence="7 10" id="KW-0520">NAD</keyword>
<dbReference type="Gene3D" id="3.40.50.720">
    <property type="entry name" value="NAD(P)-binding Rossmann-like Domain"/>
    <property type="match status" value="1"/>
</dbReference>
<evidence type="ECO:0000256" key="3">
    <source>
        <dbReference type="ARBA" id="ARBA00004947"/>
    </source>
</evidence>
<dbReference type="PANTHER" id="PTHR43725:SF47">
    <property type="entry name" value="UDP-GLUCOSE 4-EPIMERASE"/>
    <property type="match status" value="1"/>
</dbReference>
<dbReference type="Proteomes" id="UP001225596">
    <property type="component" value="Unassembled WGS sequence"/>
</dbReference>
<evidence type="ECO:0000256" key="8">
    <source>
        <dbReference type="ARBA" id="ARBA00023144"/>
    </source>
</evidence>
<dbReference type="Pfam" id="PF01370">
    <property type="entry name" value="Epimerase"/>
    <property type="match status" value="1"/>
</dbReference>
<comment type="catalytic activity">
    <reaction evidence="1 10">
        <text>UDP-alpha-D-glucose = UDP-alpha-D-galactose</text>
        <dbReference type="Rhea" id="RHEA:22168"/>
        <dbReference type="ChEBI" id="CHEBI:58885"/>
        <dbReference type="ChEBI" id="CHEBI:66914"/>
        <dbReference type="EC" id="5.1.3.2"/>
    </reaction>
</comment>
<protein>
    <recommendedName>
        <fullName evidence="6 10">UDP-glucose 4-epimerase</fullName>
        <ecNumber evidence="5 10">5.1.3.2</ecNumber>
    </recommendedName>
</protein>
<evidence type="ECO:0000256" key="4">
    <source>
        <dbReference type="ARBA" id="ARBA00007637"/>
    </source>
</evidence>
<comment type="caution">
    <text evidence="12">The sequence shown here is derived from an EMBL/GenBank/DDBJ whole genome shotgun (WGS) entry which is preliminary data.</text>
</comment>
<dbReference type="EC" id="5.1.3.2" evidence="5 10"/>
<dbReference type="InterPro" id="IPR001509">
    <property type="entry name" value="Epimerase_deHydtase"/>
</dbReference>
<dbReference type="InterPro" id="IPR005886">
    <property type="entry name" value="UDP_G4E"/>
</dbReference>
<reference evidence="12 13" key="1">
    <citation type="submission" date="2023-08" db="EMBL/GenBank/DDBJ databases">
        <title>Oxalobacteraceae gen .nov., isolated from river sludge outside the plant.</title>
        <authorList>
            <person name="Zhao S.Y."/>
        </authorList>
    </citation>
    <scope>NUCLEOTIDE SEQUENCE [LARGE SCALE GENOMIC DNA]</scope>
    <source>
        <strain evidence="12 13">R-40</strain>
    </source>
</reference>
<evidence type="ECO:0000256" key="2">
    <source>
        <dbReference type="ARBA" id="ARBA00001911"/>
    </source>
</evidence>
<dbReference type="CDD" id="cd05247">
    <property type="entry name" value="UDP_G4E_1_SDR_e"/>
    <property type="match status" value="1"/>
</dbReference>
<dbReference type="InterPro" id="IPR036291">
    <property type="entry name" value="NAD(P)-bd_dom_sf"/>
</dbReference>
<dbReference type="NCBIfam" id="TIGR01179">
    <property type="entry name" value="galE"/>
    <property type="match status" value="1"/>
</dbReference>
<evidence type="ECO:0000256" key="9">
    <source>
        <dbReference type="ARBA" id="ARBA00023235"/>
    </source>
</evidence>
<feature type="domain" description="NAD-dependent epimerase/dehydratase" evidence="11">
    <location>
        <begin position="6"/>
        <end position="262"/>
    </location>
</feature>
<comment type="subunit">
    <text evidence="10">Homodimer.</text>
</comment>
<dbReference type="NCBIfam" id="NF007956">
    <property type="entry name" value="PRK10675.1"/>
    <property type="match status" value="1"/>
</dbReference>
<keyword evidence="10" id="KW-0119">Carbohydrate metabolism</keyword>
<dbReference type="RefSeq" id="WP_338436610.1">
    <property type="nucleotide sequence ID" value="NZ_JAUYVH010000004.1"/>
</dbReference>
<comment type="similarity">
    <text evidence="4 10">Belongs to the NAD(P)-dependent epimerase/dehydratase family.</text>
</comment>
<dbReference type="GO" id="GO:0003978">
    <property type="term" value="F:UDP-glucose 4-epimerase activity"/>
    <property type="evidence" value="ECO:0007669"/>
    <property type="project" value="UniProtKB-EC"/>
</dbReference>
<sequence length="344" mass="37573">MAKKNILVTGASGYIGSHTCVELLQSDYSVIAVDNLCNSSKESLRRVEQITGRSIPFYEADVRDRTALDSILAKERIDACIHFAGLKAVGESVTLPLTYFENNVAGSVTLLQALGDAGIKRFVFSSSATVYGDPQTVPIDESAPLSATNPYGRSKLMVEEIINDLARSDKTWSAGILRYFNPVGAHQSGLIGEDPRGIPNNLMPYVAQVAIGRREKLSVFGNDYPTPDGTGVRDYIHVVDLARGHVAALNRLFSKDGLFTVNLGTGQGYSVLDAVRTFEQASERSVPYEIASRRPGDVASCYASPIAARELLNWRAEKNLKDMCVDLWRWQSMNPNGYESVVAD</sequence>
<evidence type="ECO:0000256" key="6">
    <source>
        <dbReference type="ARBA" id="ARBA00018569"/>
    </source>
</evidence>
<comment type="pathway">
    <text evidence="3 10">Carbohydrate metabolism; galactose metabolism.</text>
</comment>
<evidence type="ECO:0000256" key="5">
    <source>
        <dbReference type="ARBA" id="ARBA00013189"/>
    </source>
</evidence>
<evidence type="ECO:0000259" key="11">
    <source>
        <dbReference type="Pfam" id="PF01370"/>
    </source>
</evidence>
<evidence type="ECO:0000256" key="7">
    <source>
        <dbReference type="ARBA" id="ARBA00023027"/>
    </source>
</evidence>
<keyword evidence="8" id="KW-0299">Galactose metabolism</keyword>
<dbReference type="Gene3D" id="3.90.25.10">
    <property type="entry name" value="UDP-galactose 4-epimerase, domain 1"/>
    <property type="match status" value="1"/>
</dbReference>
<keyword evidence="13" id="KW-1185">Reference proteome</keyword>
<comment type="cofactor">
    <cofactor evidence="2 10">
        <name>NAD(+)</name>
        <dbReference type="ChEBI" id="CHEBI:57540"/>
    </cofactor>
</comment>
<proteinExistence type="inferred from homology"/>
<evidence type="ECO:0000313" key="13">
    <source>
        <dbReference type="Proteomes" id="UP001225596"/>
    </source>
</evidence>
<organism evidence="12 13">
    <name type="scientific">Keguizhuia sedimenti</name>
    <dbReference type="NCBI Taxonomy" id="3064264"/>
    <lineage>
        <taxon>Bacteria</taxon>
        <taxon>Pseudomonadati</taxon>
        <taxon>Pseudomonadota</taxon>
        <taxon>Betaproteobacteria</taxon>
        <taxon>Burkholderiales</taxon>
        <taxon>Oxalobacteraceae</taxon>
        <taxon>Keguizhuia</taxon>
    </lineage>
</organism>